<gene>
    <name evidence="2" type="ORF">PGA78_12120</name>
</gene>
<protein>
    <submittedName>
        <fullName evidence="2">Uncharacterized protein</fullName>
    </submittedName>
</protein>
<evidence type="ECO:0000256" key="1">
    <source>
        <dbReference type="SAM" id="Phobius"/>
    </source>
</evidence>
<evidence type="ECO:0000313" key="2">
    <source>
        <dbReference type="EMBL" id="MDB1565489.1"/>
    </source>
</evidence>
<evidence type="ECO:0000313" key="3">
    <source>
        <dbReference type="Proteomes" id="UP001212327"/>
    </source>
</evidence>
<name>A0AAW6A8F1_LACPA</name>
<organism evidence="2 3">
    <name type="scientific">Lacticaseibacillus paracasei</name>
    <name type="common">Lactobacillus paracasei</name>
    <dbReference type="NCBI Taxonomy" id="1597"/>
    <lineage>
        <taxon>Bacteria</taxon>
        <taxon>Bacillati</taxon>
        <taxon>Bacillota</taxon>
        <taxon>Bacilli</taxon>
        <taxon>Lactobacillales</taxon>
        <taxon>Lactobacillaceae</taxon>
        <taxon>Lacticaseibacillus</taxon>
    </lineage>
</organism>
<dbReference type="AlphaFoldDB" id="A0AAW6A8F1"/>
<accession>A0AAW6A8F1</accession>
<keyword evidence="1" id="KW-1133">Transmembrane helix</keyword>
<keyword evidence="1" id="KW-0472">Membrane</keyword>
<feature type="transmembrane region" description="Helical" evidence="1">
    <location>
        <begin position="12"/>
        <end position="31"/>
    </location>
</feature>
<keyword evidence="1" id="KW-0812">Transmembrane</keyword>
<dbReference type="RefSeq" id="WP_272029088.1">
    <property type="nucleotide sequence ID" value="NZ_JAQLSF010000001.1"/>
</dbReference>
<proteinExistence type="predicted"/>
<comment type="caution">
    <text evidence="2">The sequence shown here is derived from an EMBL/GenBank/DDBJ whole genome shotgun (WGS) entry which is preliminary data.</text>
</comment>
<reference evidence="2 3" key="1">
    <citation type="submission" date="2023-01" db="EMBL/GenBank/DDBJ databases">
        <title>Complete genome sequence of Lacticaseibacillus paracasei SRCM217440 isolated from Makgeolli.</title>
        <authorList>
            <person name="Yang H.-G."/>
            <person name="Jeong S.-J."/>
            <person name="Ha G.-S."/>
            <person name="Yang H.-J."/>
            <person name="Jeong D.-Y."/>
        </authorList>
    </citation>
    <scope>NUCLEOTIDE SEQUENCE [LARGE SCALE GENOMIC DNA]</scope>
    <source>
        <strain evidence="2 3">SRCM217440</strain>
    </source>
</reference>
<dbReference type="EMBL" id="JAQLSF010000001">
    <property type="protein sequence ID" value="MDB1565489.1"/>
    <property type="molecule type" value="Genomic_DNA"/>
</dbReference>
<dbReference type="Proteomes" id="UP001212327">
    <property type="component" value="Unassembled WGS sequence"/>
</dbReference>
<sequence length="145" mass="16795">MKKIPVLTHVKNVIAVIAGCILTILLGMAFAGFLKNIVKILACVVFLLVLLLFWISISWFEDRSEWDRELRDWQESTKKLTKEKELADKNLQGQTVLLRKAEISRDKAEKELEYNSAMYSVLLNIVQTEYSRKEVTDNVKNIQNH</sequence>
<feature type="transmembrane region" description="Helical" evidence="1">
    <location>
        <begin position="37"/>
        <end position="60"/>
    </location>
</feature>